<dbReference type="PANTHER" id="PTHR10039:SF16">
    <property type="entry name" value="GPI INOSITOL-DEACYLASE"/>
    <property type="match status" value="1"/>
</dbReference>
<evidence type="ECO:0000313" key="2">
    <source>
        <dbReference type="Proteomes" id="UP000799118"/>
    </source>
</evidence>
<reference evidence="1" key="1">
    <citation type="journal article" date="2019" name="Environ. Microbiol.">
        <title>Fungal ecological strategies reflected in gene transcription - a case study of two litter decomposers.</title>
        <authorList>
            <person name="Barbi F."/>
            <person name="Kohler A."/>
            <person name="Barry K."/>
            <person name="Baskaran P."/>
            <person name="Daum C."/>
            <person name="Fauchery L."/>
            <person name="Ihrmark K."/>
            <person name="Kuo A."/>
            <person name="LaButti K."/>
            <person name="Lipzen A."/>
            <person name="Morin E."/>
            <person name="Grigoriev I.V."/>
            <person name="Henrissat B."/>
            <person name="Lindahl B."/>
            <person name="Martin F."/>
        </authorList>
    </citation>
    <scope>NUCLEOTIDE SEQUENCE</scope>
    <source>
        <strain evidence="1">JB14</strain>
    </source>
</reference>
<keyword evidence="2" id="KW-1185">Reference proteome</keyword>
<proteinExistence type="predicted"/>
<dbReference type="PANTHER" id="PTHR10039">
    <property type="entry name" value="AMELOGENIN"/>
    <property type="match status" value="1"/>
</dbReference>
<feature type="non-terminal residue" evidence="1">
    <location>
        <position position="1"/>
    </location>
</feature>
<organism evidence="1 2">
    <name type="scientific">Gymnopus androsaceus JB14</name>
    <dbReference type="NCBI Taxonomy" id="1447944"/>
    <lineage>
        <taxon>Eukaryota</taxon>
        <taxon>Fungi</taxon>
        <taxon>Dikarya</taxon>
        <taxon>Basidiomycota</taxon>
        <taxon>Agaricomycotina</taxon>
        <taxon>Agaricomycetes</taxon>
        <taxon>Agaricomycetidae</taxon>
        <taxon>Agaricales</taxon>
        <taxon>Marasmiineae</taxon>
        <taxon>Omphalotaceae</taxon>
        <taxon>Gymnopus</taxon>
    </lineage>
</organism>
<gene>
    <name evidence="1" type="ORF">BT96DRAFT_842315</name>
</gene>
<dbReference type="OrthoDB" id="7464126at2759"/>
<evidence type="ECO:0000313" key="1">
    <source>
        <dbReference type="EMBL" id="KAE9384373.1"/>
    </source>
</evidence>
<accession>A0A6A4GG50</accession>
<dbReference type="Proteomes" id="UP000799118">
    <property type="component" value="Unassembled WGS sequence"/>
</dbReference>
<name>A0A6A4GG50_9AGAR</name>
<protein>
    <submittedName>
        <fullName evidence="1">Uncharacterized protein</fullName>
    </submittedName>
</protein>
<dbReference type="AlphaFoldDB" id="A0A6A4GG50"/>
<sequence length="75" mass="8425">FRWVDCQLTALQSCIGLKAVDSVLNQLPATLNDTYIQALQSIEASRIEDTKQVLQWLCFSMEPLTLDVLEKAIAL</sequence>
<dbReference type="EMBL" id="ML770157">
    <property type="protein sequence ID" value="KAE9384373.1"/>
    <property type="molecule type" value="Genomic_DNA"/>
</dbReference>